<dbReference type="Pfam" id="PF20150">
    <property type="entry name" value="2EXR"/>
    <property type="match status" value="1"/>
</dbReference>
<dbReference type="InterPro" id="IPR045518">
    <property type="entry name" value="2EXR"/>
</dbReference>
<evidence type="ECO:0000259" key="1">
    <source>
        <dbReference type="Pfam" id="PF20150"/>
    </source>
</evidence>
<feature type="domain" description="2EXR" evidence="1">
    <location>
        <begin position="59"/>
        <end position="156"/>
    </location>
</feature>
<dbReference type="KEGG" id="mbe:MBM_03265"/>
<evidence type="ECO:0000313" key="2">
    <source>
        <dbReference type="EMBL" id="EKD18272.1"/>
    </source>
</evidence>
<dbReference type="PANTHER" id="PTHR35910:SF6">
    <property type="entry name" value="2EXR DOMAIN-CONTAINING PROTEIN"/>
    <property type="match status" value="1"/>
</dbReference>
<dbReference type="PANTHER" id="PTHR35910">
    <property type="entry name" value="2EXR DOMAIN-CONTAINING PROTEIN"/>
    <property type="match status" value="1"/>
</dbReference>
<protein>
    <recommendedName>
        <fullName evidence="1">2EXR domain-containing protein</fullName>
    </recommendedName>
</protein>
<sequence length="280" mass="30835">MAKSPATIIKTVPSELASEILADPDSVLPAFPETITQSPAQDASTPETEECFVAPAVAFQRFRKLPVELRAMILKFLIEDGSDVEVSHTGITTARDRRNESSSTERNTQAWCKVSSPPPAILHVNKECREISLKSYKVFRSGRLTTPFYFNSAADRFCITSIGCAYALMHTGGHSDTWTALGVKFLDISISSEPDKEFYKKLSGSRSLLAERAILKKTWKSIIEYVASSVLVPVTTVVGAISDFESCTSVRVLGTDHAWYKAHTVFKEHVPAEKGLVMVE</sequence>
<proteinExistence type="predicted"/>
<dbReference type="InParanoid" id="K1X002"/>
<accession>K1X002</accession>
<name>K1X002_MARBU</name>
<dbReference type="OrthoDB" id="3561461at2759"/>
<dbReference type="EMBL" id="JH921433">
    <property type="protein sequence ID" value="EKD18272.1"/>
    <property type="molecule type" value="Genomic_DNA"/>
</dbReference>
<dbReference type="Proteomes" id="UP000006753">
    <property type="component" value="Unassembled WGS sequence"/>
</dbReference>
<keyword evidence="3" id="KW-1185">Reference proteome</keyword>
<organism evidence="2 3">
    <name type="scientific">Marssonina brunnea f. sp. multigermtubi (strain MB_m1)</name>
    <name type="common">Marssonina leaf spot fungus</name>
    <dbReference type="NCBI Taxonomy" id="1072389"/>
    <lineage>
        <taxon>Eukaryota</taxon>
        <taxon>Fungi</taxon>
        <taxon>Dikarya</taxon>
        <taxon>Ascomycota</taxon>
        <taxon>Pezizomycotina</taxon>
        <taxon>Leotiomycetes</taxon>
        <taxon>Helotiales</taxon>
        <taxon>Drepanopezizaceae</taxon>
        <taxon>Drepanopeziza</taxon>
    </lineage>
</organism>
<reference evidence="2 3" key="1">
    <citation type="journal article" date="2012" name="BMC Genomics">
        <title>Sequencing the genome of Marssonina brunnea reveals fungus-poplar co-evolution.</title>
        <authorList>
            <person name="Zhu S."/>
            <person name="Cao Y.-Z."/>
            <person name="Jiang C."/>
            <person name="Tan B.-Y."/>
            <person name="Wang Z."/>
            <person name="Feng S."/>
            <person name="Zhang L."/>
            <person name="Su X.-H."/>
            <person name="Brejova B."/>
            <person name="Vinar T."/>
            <person name="Xu M."/>
            <person name="Wang M.-X."/>
            <person name="Zhang S.-G."/>
            <person name="Huang M.-R."/>
            <person name="Wu R."/>
            <person name="Zhou Y."/>
        </authorList>
    </citation>
    <scope>NUCLEOTIDE SEQUENCE [LARGE SCALE GENOMIC DNA]</scope>
    <source>
        <strain evidence="2 3">MB_m1</strain>
    </source>
</reference>
<dbReference type="AlphaFoldDB" id="K1X002"/>
<dbReference type="GeneID" id="18759200"/>
<gene>
    <name evidence="2" type="ORF">MBM_03265</name>
</gene>
<evidence type="ECO:0000313" key="3">
    <source>
        <dbReference type="Proteomes" id="UP000006753"/>
    </source>
</evidence>
<dbReference type="HOGENOM" id="CLU_994260_0_0_1"/>